<dbReference type="InterPro" id="IPR007139">
    <property type="entry name" value="DUF349"/>
</dbReference>
<comment type="caution">
    <text evidence="1">The sequence shown here is derived from an EMBL/GenBank/DDBJ whole genome shotgun (WGS) entry which is preliminary data.</text>
</comment>
<evidence type="ECO:0000313" key="1">
    <source>
        <dbReference type="EMBL" id="RFA38825.1"/>
    </source>
</evidence>
<evidence type="ECO:0000313" key="2">
    <source>
        <dbReference type="Proteomes" id="UP000256763"/>
    </source>
</evidence>
<dbReference type="AlphaFoldDB" id="A0A3E0X2Y4"/>
<proteinExistence type="predicted"/>
<keyword evidence="2" id="KW-1185">Reference proteome</keyword>
<accession>A0A3E0X2Y4</accession>
<protein>
    <recommendedName>
        <fullName evidence="3">DUF349 domain-containing protein</fullName>
    </recommendedName>
</protein>
<dbReference type="SUPFAM" id="SSF48371">
    <property type="entry name" value="ARM repeat"/>
    <property type="match status" value="1"/>
</dbReference>
<dbReference type="InterPro" id="IPR016024">
    <property type="entry name" value="ARM-type_fold"/>
</dbReference>
<evidence type="ECO:0008006" key="3">
    <source>
        <dbReference type="Google" id="ProtNLM"/>
    </source>
</evidence>
<dbReference type="Pfam" id="PF03993">
    <property type="entry name" value="DUF349"/>
    <property type="match status" value="2"/>
</dbReference>
<reference evidence="2" key="1">
    <citation type="submission" date="2017-05" db="EMBL/GenBank/DDBJ databases">
        <authorList>
            <person name="Sharma S."/>
            <person name="Sidhu C."/>
            <person name="Pinnaka A.K."/>
        </authorList>
    </citation>
    <scope>NUCLEOTIDE SEQUENCE [LARGE SCALE GENOMIC DNA]</scope>
    <source>
        <strain evidence="2">AK93</strain>
    </source>
</reference>
<organism evidence="1 2">
    <name type="scientific">Alkalilimnicola ehrlichii</name>
    <dbReference type="NCBI Taxonomy" id="351052"/>
    <lineage>
        <taxon>Bacteria</taxon>
        <taxon>Pseudomonadati</taxon>
        <taxon>Pseudomonadota</taxon>
        <taxon>Gammaproteobacteria</taxon>
        <taxon>Chromatiales</taxon>
        <taxon>Ectothiorhodospiraceae</taxon>
        <taxon>Alkalilimnicola</taxon>
    </lineage>
</organism>
<sequence>MMLFERFRKPQWQHRNPKVRQRAIARLSPMLAEDADILTALAQTDDDAAVRRSAVKCLVDLASLRERAESDDNACVRETATNRYRQLLAGGGDELSLDGRLQELQICEDSSVLAHVARTGREPEVRLAALARVNSEAVLLEAACNDNARKVREVALERLTAAESLEQVASTLKERDKRLAKTARDRLRAVEEAQLRARRNEQAYQVLLTELQAHRQAPMSQGYRAATQRLQNRWQGVDGVPPEVLAKQWQEALERCQARAETEVVPEAEAAAESAELSEAGLSVWERLPAEPTEQDIAELCRIAPANDPLFAAYLRQAQRYIAERKGIRETVEVLADLPQLSDAQLKKKLRRLESLIERVAWEPVAPGPVGLEAAQSTLVAGLAEQQRRRERNAKYSKELESCLQALDDALTEGTLRKARECFKQARSLIDHLPDQAKSDANQRLRPYQARLSELRDWRRFATLPKQRMLCEQMEALLHSELEPAELSAQSKRLQQEWQATGGSDSAEGRELWERFRQASEQIHERCRPFFEQQKQLRERNLAERERICVQLEGFIGSEKFDQADGDFLAKVRQQARTEWQATGLVERKSGRVAQRRFDGLMRQLSERIELLSRQRCEQRQRVLDSAIAVRDGDNELSAKIDKIKVLQQEWRQIGRISTAQERRLMSEWRAVCDAIFQRREEVRQASEQRRQSNLEQAKDLCEQVQALVAAEPAEVARQVGKWRGLAAHLSKIGPLPRDAQAEIKKTMERLVATGESQLRAYRLTQELACLDRWARLAELCAELEAVEAGNETRLAELEQAWSAEAEVPVPLRARWQRAREALSAGDGGAAASASDEARELRRRLCVRLEILAGMVSPDEDKALRMDLQVERLAQGLSAGGEERVHEAARDIALDWYGLSRSAKSDGDLEQRLRRAFETAWQSAEGAQAVVSAKPTSAFGPLKQHI</sequence>
<dbReference type="OrthoDB" id="5523335at2"/>
<name>A0A3E0X2Y4_9GAMM</name>
<dbReference type="EMBL" id="NFZW01000002">
    <property type="protein sequence ID" value="RFA38825.1"/>
    <property type="molecule type" value="Genomic_DNA"/>
</dbReference>
<gene>
    <name evidence="1" type="ORF">CAL65_02660</name>
</gene>
<dbReference type="Proteomes" id="UP000256763">
    <property type="component" value="Unassembled WGS sequence"/>
</dbReference>